<sequence length="419" mass="46504">MASLVLEPPASYSPDSLPAVDYNIWPPEELRPPCHHHHEHSSSSPSPSSGLSLPLPDVVPIIDLHEEDMHLMVQKIASACENWGVFYVVNHGVHESLVARARELGLQLFSLPADFKQKAMPIRNQAGFFEGFGKPLVGKFFKSLMWSEGLTMAGYPTTGIADITDKLCPDEKNGYREALEEYDAALRGLAARLMEAVLAGMGVEDTAQLDRRMLLHVGNDDNNHNDDDDDDITSKTINSSSSSSRLLWRGVVHLNHYPPCPAQPPAEMRMVGIDNNMMSSMSSTTMGLPAHTDSTCLTILHQGSVPGLQIFRHGLWHPLPPLPYHKDSFVIHVGDMLQVLSNGKYKSILHRAVANKTMSRLSLAYLYLPPIEATIAPISEVVSSSEGKKPMYKPLKWLEYYNFRNKNFVGALEHFKTSS</sequence>
<dbReference type="AlphaFoldDB" id="A0A0B6VHX9"/>
<dbReference type="Pfam" id="PF03171">
    <property type="entry name" value="2OG-FeII_Oxy"/>
    <property type="match status" value="1"/>
</dbReference>
<keyword evidence="2 3" id="KW-0408">Iron</keyword>
<dbReference type="InterPro" id="IPR005123">
    <property type="entry name" value="Oxoglu/Fe-dep_dioxygenase_dom"/>
</dbReference>
<dbReference type="PANTHER" id="PTHR47990">
    <property type="entry name" value="2-OXOGLUTARATE (2OG) AND FE(II)-DEPENDENT OXYGENASE SUPERFAMILY PROTEIN-RELATED"/>
    <property type="match status" value="1"/>
</dbReference>
<dbReference type="InterPro" id="IPR027443">
    <property type="entry name" value="IPNS-like_sf"/>
</dbReference>
<dbReference type="InterPro" id="IPR050231">
    <property type="entry name" value="Iron_ascorbate_oxido_reductase"/>
</dbReference>
<dbReference type="InterPro" id="IPR044861">
    <property type="entry name" value="IPNS-like_FE2OG_OXY"/>
</dbReference>
<dbReference type="GO" id="GO:0046872">
    <property type="term" value="F:metal ion binding"/>
    <property type="evidence" value="ECO:0007669"/>
    <property type="project" value="UniProtKB-KW"/>
</dbReference>
<feature type="region of interest" description="Disordered" evidence="4">
    <location>
        <begin position="219"/>
        <end position="238"/>
    </location>
</feature>
<reference evidence="6" key="1">
    <citation type="submission" date="2014-03" db="EMBL/GenBank/DDBJ databases">
        <title>Fern antheridiogen system is a unique spatiotemporally split gibberellin synthesis pathway.</title>
        <authorList>
            <person name="Tanaka J."/>
            <person name="Yano K."/>
            <person name="Aya K."/>
            <person name="Hirano K."/>
            <person name="Ordonio R.L."/>
            <person name="Takehara S."/>
            <person name="Park S.H."/>
            <person name="Nakajima M."/>
            <person name="Ueguchi-Tanaka M."/>
            <person name="Matsuoka M."/>
        </authorList>
    </citation>
    <scope>NUCLEOTIDE SEQUENCE</scope>
</reference>
<dbReference type="InterPro" id="IPR026992">
    <property type="entry name" value="DIOX_N"/>
</dbReference>
<gene>
    <name evidence="6" type="primary">LjGA3ox2</name>
</gene>
<feature type="compositionally biased region" description="Low complexity" evidence="4">
    <location>
        <begin position="42"/>
        <end position="52"/>
    </location>
</feature>
<protein>
    <submittedName>
        <fullName evidence="6">Gibberellin 3 oxidase 2</fullName>
    </submittedName>
</protein>
<feature type="region of interest" description="Disordered" evidence="4">
    <location>
        <begin position="33"/>
        <end position="52"/>
    </location>
</feature>
<dbReference type="PROSITE" id="PS51471">
    <property type="entry name" value="FE2OG_OXY"/>
    <property type="match status" value="1"/>
</dbReference>
<evidence type="ECO:0000313" key="6">
    <source>
        <dbReference type="EMBL" id="BAQ20605.1"/>
    </source>
</evidence>
<dbReference type="EMBL" id="AB915791">
    <property type="protein sequence ID" value="BAQ20605.1"/>
    <property type="molecule type" value="mRNA"/>
</dbReference>
<keyword evidence="3" id="KW-0560">Oxidoreductase</keyword>
<evidence type="ECO:0000256" key="2">
    <source>
        <dbReference type="ARBA" id="ARBA00023004"/>
    </source>
</evidence>
<dbReference type="Gene3D" id="2.60.120.330">
    <property type="entry name" value="B-lactam Antibiotic, Isopenicillin N Synthase, Chain"/>
    <property type="match status" value="1"/>
</dbReference>
<feature type="domain" description="Fe2OG dioxygenase" evidence="5">
    <location>
        <begin position="242"/>
        <end position="369"/>
    </location>
</feature>
<organism evidence="6">
    <name type="scientific">Lygodium japonicum</name>
    <name type="common">Japanese climbing fern</name>
    <name type="synonym">Ophioglossum japonicum</name>
    <dbReference type="NCBI Taxonomy" id="13824"/>
    <lineage>
        <taxon>Eukaryota</taxon>
        <taxon>Viridiplantae</taxon>
        <taxon>Streptophyta</taxon>
        <taxon>Embryophyta</taxon>
        <taxon>Tracheophyta</taxon>
        <taxon>Polypodiopsida</taxon>
        <taxon>Polypodiidae</taxon>
        <taxon>Schizaeales</taxon>
        <taxon>Lygodiaceae</taxon>
        <taxon>Lygodium</taxon>
    </lineage>
</organism>
<name>A0A0B6VHX9_LYGJA</name>
<dbReference type="Pfam" id="PF14226">
    <property type="entry name" value="DIOX_N"/>
    <property type="match status" value="1"/>
</dbReference>
<dbReference type="SUPFAM" id="SSF51197">
    <property type="entry name" value="Clavaminate synthase-like"/>
    <property type="match status" value="2"/>
</dbReference>
<evidence type="ECO:0000256" key="1">
    <source>
        <dbReference type="ARBA" id="ARBA00022723"/>
    </source>
</evidence>
<keyword evidence="1 3" id="KW-0479">Metal-binding</keyword>
<evidence type="ECO:0000256" key="3">
    <source>
        <dbReference type="RuleBase" id="RU003682"/>
    </source>
</evidence>
<dbReference type="GO" id="GO:0016491">
    <property type="term" value="F:oxidoreductase activity"/>
    <property type="evidence" value="ECO:0007669"/>
    <property type="project" value="UniProtKB-KW"/>
</dbReference>
<evidence type="ECO:0000256" key="4">
    <source>
        <dbReference type="SAM" id="MobiDB-lite"/>
    </source>
</evidence>
<comment type="similarity">
    <text evidence="3">Belongs to the iron/ascorbate-dependent oxidoreductase family.</text>
</comment>
<proteinExistence type="evidence at transcript level"/>
<evidence type="ECO:0000259" key="5">
    <source>
        <dbReference type="PROSITE" id="PS51471"/>
    </source>
</evidence>
<accession>A0A0B6VHX9</accession>